<organism evidence="1 2">
    <name type="scientific">Persea americana</name>
    <name type="common">Avocado</name>
    <dbReference type="NCBI Taxonomy" id="3435"/>
    <lineage>
        <taxon>Eukaryota</taxon>
        <taxon>Viridiplantae</taxon>
        <taxon>Streptophyta</taxon>
        <taxon>Embryophyta</taxon>
        <taxon>Tracheophyta</taxon>
        <taxon>Spermatophyta</taxon>
        <taxon>Magnoliopsida</taxon>
        <taxon>Magnoliidae</taxon>
        <taxon>Laurales</taxon>
        <taxon>Lauraceae</taxon>
        <taxon>Persea</taxon>
    </lineage>
</organism>
<dbReference type="Proteomes" id="UP001234297">
    <property type="component" value="Chromosome 3"/>
</dbReference>
<comment type="caution">
    <text evidence="1">The sequence shown here is derived from an EMBL/GenBank/DDBJ whole genome shotgun (WGS) entry which is preliminary data.</text>
</comment>
<protein>
    <submittedName>
        <fullName evidence="1">Uncharacterized protein</fullName>
    </submittedName>
</protein>
<reference evidence="1 2" key="1">
    <citation type="journal article" date="2022" name="Hortic Res">
        <title>A haplotype resolved chromosomal level avocado genome allows analysis of novel avocado genes.</title>
        <authorList>
            <person name="Nath O."/>
            <person name="Fletcher S.J."/>
            <person name="Hayward A."/>
            <person name="Shaw L.M."/>
            <person name="Masouleh A.K."/>
            <person name="Furtado A."/>
            <person name="Henry R.J."/>
            <person name="Mitter N."/>
        </authorList>
    </citation>
    <scope>NUCLEOTIDE SEQUENCE [LARGE SCALE GENOMIC DNA]</scope>
    <source>
        <strain evidence="2">cv. Hass</strain>
    </source>
</reference>
<evidence type="ECO:0000313" key="2">
    <source>
        <dbReference type="Proteomes" id="UP001234297"/>
    </source>
</evidence>
<dbReference type="EMBL" id="CM056811">
    <property type="protein sequence ID" value="KAJ8634848.1"/>
    <property type="molecule type" value="Genomic_DNA"/>
</dbReference>
<sequence length="107" mass="11796">MKDFLRFSILKEWGDGSTLSLRRNECSVRAALTHVHASWAPRESEEIGSRGYGKVYSGLLRGLVVALGETREDNQRVEEEGCYSVDPDVSDAKSGGGEMTLREGQFG</sequence>
<gene>
    <name evidence="1" type="ORF">MRB53_009115</name>
</gene>
<proteinExistence type="predicted"/>
<keyword evidence="2" id="KW-1185">Reference proteome</keyword>
<name>A0ACC2LNS1_PERAE</name>
<accession>A0ACC2LNS1</accession>
<evidence type="ECO:0000313" key="1">
    <source>
        <dbReference type="EMBL" id="KAJ8634848.1"/>
    </source>
</evidence>